<sequence>MKYWYILVGIIFLIIMSAFIFLKQAQFGKLPSGARLERVKKSPNYRNGAFQNESVTPDLTDGATYFSVSKEFFFGKNARVSPTDSIPSTKTNLLTLDSQQDVLVWFGHSSYFMQIDGTRFLVDPVLSGAASPVSFTTKAFKGTDRYTPDDLPEIDYLLISHDHYDHLDYKTIVKLQPKVKQVICGLGTGEHLEYWGYDVSKIMEKDWNEEIDLGNGFTVHTVPARHFSGRSLKRNQALWTSFVLRTPTQKLFIGGDSGYDKHFAKIGEKFGPFDLVILENGQYNKSWKYIHMLPGQILQAAQDLKAKRIFPVHSGKFALGLHAWDEPLKLLMEDNKTENLKIITPIIGEQVNLKDTTQQFSQWWLGVN</sequence>
<dbReference type="PANTHER" id="PTHR15032">
    <property type="entry name" value="N-ACYL-PHOSPHATIDYLETHANOLAMINE-HYDROLYZING PHOSPHOLIPASE D"/>
    <property type="match status" value="1"/>
</dbReference>
<dbReference type="Proteomes" id="UP000253919">
    <property type="component" value="Unassembled WGS sequence"/>
</dbReference>
<protein>
    <submittedName>
        <fullName evidence="3">N-acetylphosphatidylethanolamine-hydrolyzing phospholipase D</fullName>
        <ecNumber evidence="3">3.1.4.54</ecNumber>
    </submittedName>
</protein>
<organism evidence="3 4">
    <name type="scientific">Adhaeribacter pallidiroseus</name>
    <dbReference type="NCBI Taxonomy" id="2072847"/>
    <lineage>
        <taxon>Bacteria</taxon>
        <taxon>Pseudomonadati</taxon>
        <taxon>Bacteroidota</taxon>
        <taxon>Cytophagia</taxon>
        <taxon>Cytophagales</taxon>
        <taxon>Hymenobacteraceae</taxon>
        <taxon>Adhaeribacter</taxon>
    </lineage>
</organism>
<gene>
    <name evidence="3" type="ORF">AHMF7616_04114</name>
</gene>
<dbReference type="EMBL" id="QASA01000001">
    <property type="protein sequence ID" value="RDC65484.1"/>
    <property type="molecule type" value="Genomic_DNA"/>
</dbReference>
<reference evidence="3 4" key="1">
    <citation type="submission" date="2018-04" db="EMBL/GenBank/DDBJ databases">
        <title>Adhaeribacter sp. HMF7616 genome sequencing and assembly.</title>
        <authorList>
            <person name="Kang H."/>
            <person name="Kang J."/>
            <person name="Cha I."/>
            <person name="Kim H."/>
            <person name="Joh K."/>
        </authorList>
    </citation>
    <scope>NUCLEOTIDE SEQUENCE [LARGE SCALE GENOMIC DNA]</scope>
    <source>
        <strain evidence="3 4">HMF7616</strain>
    </source>
</reference>
<dbReference type="Pfam" id="PF12706">
    <property type="entry name" value="Lactamase_B_2"/>
    <property type="match status" value="1"/>
</dbReference>
<dbReference type="Gene3D" id="3.60.15.10">
    <property type="entry name" value="Ribonuclease Z/Hydroxyacylglutathione hydrolase-like"/>
    <property type="match status" value="1"/>
</dbReference>
<evidence type="ECO:0000313" key="3">
    <source>
        <dbReference type="EMBL" id="RDC65484.1"/>
    </source>
</evidence>
<dbReference type="SUPFAM" id="SSF56281">
    <property type="entry name" value="Metallo-hydrolase/oxidoreductase"/>
    <property type="match status" value="1"/>
</dbReference>
<proteinExistence type="predicted"/>
<dbReference type="GO" id="GO:0070290">
    <property type="term" value="F:N-acylphosphatidylethanolamine-specific phospholipase D activity"/>
    <property type="evidence" value="ECO:0007669"/>
    <property type="project" value="UniProtKB-EC"/>
</dbReference>
<dbReference type="OrthoDB" id="9805728at2"/>
<keyword evidence="1" id="KW-1133">Transmembrane helix</keyword>
<keyword evidence="4" id="KW-1185">Reference proteome</keyword>
<feature type="domain" description="Metallo-beta-lactamase" evidence="2">
    <location>
        <begin position="118"/>
        <end position="313"/>
    </location>
</feature>
<dbReference type="InterPro" id="IPR001279">
    <property type="entry name" value="Metallo-B-lactamas"/>
</dbReference>
<keyword evidence="3" id="KW-0378">Hydrolase</keyword>
<dbReference type="EC" id="3.1.4.54" evidence="3"/>
<dbReference type="GO" id="GO:0005737">
    <property type="term" value="C:cytoplasm"/>
    <property type="evidence" value="ECO:0007669"/>
    <property type="project" value="TreeGrafter"/>
</dbReference>
<dbReference type="InterPro" id="IPR036866">
    <property type="entry name" value="RibonucZ/Hydroxyglut_hydro"/>
</dbReference>
<dbReference type="AlphaFoldDB" id="A0A369QL87"/>
<comment type="caution">
    <text evidence="3">The sequence shown here is derived from an EMBL/GenBank/DDBJ whole genome shotgun (WGS) entry which is preliminary data.</text>
</comment>
<evidence type="ECO:0000313" key="4">
    <source>
        <dbReference type="Proteomes" id="UP000253919"/>
    </source>
</evidence>
<name>A0A369QL87_9BACT</name>
<keyword evidence="1" id="KW-0472">Membrane</keyword>
<dbReference type="RefSeq" id="WP_115374483.1">
    <property type="nucleotide sequence ID" value="NZ_QASA01000001.1"/>
</dbReference>
<accession>A0A369QL87</accession>
<keyword evidence="1" id="KW-0812">Transmembrane</keyword>
<feature type="transmembrane region" description="Helical" evidence="1">
    <location>
        <begin position="6"/>
        <end position="22"/>
    </location>
</feature>
<evidence type="ECO:0000256" key="1">
    <source>
        <dbReference type="SAM" id="Phobius"/>
    </source>
</evidence>
<evidence type="ECO:0000259" key="2">
    <source>
        <dbReference type="Pfam" id="PF12706"/>
    </source>
</evidence>
<dbReference type="PANTHER" id="PTHR15032:SF4">
    <property type="entry name" value="N-ACYL-PHOSPHATIDYLETHANOLAMINE-HYDROLYZING PHOSPHOLIPASE D"/>
    <property type="match status" value="1"/>
</dbReference>